<gene>
    <name evidence="10" type="ORF">J5N97_009134</name>
</gene>
<keyword evidence="4" id="KW-0479">Metal-binding</keyword>
<dbReference type="InterPro" id="IPR039525">
    <property type="entry name" value="RNF126-like_zinc-ribbon"/>
</dbReference>
<keyword evidence="6" id="KW-0833">Ubl conjugation pathway</keyword>
<comment type="catalytic activity">
    <reaction evidence="1">
        <text>S-ubiquitinyl-[E2 ubiquitin-conjugating enzyme]-L-cysteine + [acceptor protein]-L-lysine = [E2 ubiquitin-conjugating enzyme]-L-cysteine + N(6)-ubiquitinyl-[acceptor protein]-L-lysine.</text>
        <dbReference type="EC" id="2.3.2.27"/>
    </reaction>
</comment>
<sequence>MSSGGTHWCHRCRQTIRPRERNMICPNCDGGFIEELNEMDGVGSPFDLFRMHMDGFREQHPFGIMEALSSIVRQGMGGRNREVDVRGRTNGFPDHRTGFGPGPWLIFQGNAPSRIGENGGLDFLFNGSHGVGMRRADVADYFLGPGLDELIEQLSRNDRHGPPPASSIIVALFAALSWVLQAQVATCAQDQLILRMAVEAAVALEIIPLEQKVVVIGMGDGTHSHFFGPSAHPILMLILTNMSLEGAILLLFMTILIIRWPILDGPLIKKIITEALYCPMVVLPVIMVHFSLFLVQICALCLVAFLRVYVLAGGVRNRLPETLA</sequence>
<dbReference type="AlphaFoldDB" id="A0A9D5CXQ8"/>
<evidence type="ECO:0000256" key="5">
    <source>
        <dbReference type="ARBA" id="ARBA00022771"/>
    </source>
</evidence>
<comment type="caution">
    <text evidence="10">The sequence shown here is derived from an EMBL/GenBank/DDBJ whole genome shotgun (WGS) entry which is preliminary data.</text>
</comment>
<keyword evidence="8" id="KW-1133">Transmembrane helix</keyword>
<evidence type="ECO:0000256" key="4">
    <source>
        <dbReference type="ARBA" id="ARBA00022723"/>
    </source>
</evidence>
<protein>
    <recommendedName>
        <fullName evidence="2">RING-type E3 ubiquitin transferase</fullName>
        <ecNumber evidence="2">2.3.2.27</ecNumber>
    </recommendedName>
</protein>
<evidence type="ECO:0000256" key="1">
    <source>
        <dbReference type="ARBA" id="ARBA00000900"/>
    </source>
</evidence>
<evidence type="ECO:0000256" key="2">
    <source>
        <dbReference type="ARBA" id="ARBA00012483"/>
    </source>
</evidence>
<evidence type="ECO:0000256" key="6">
    <source>
        <dbReference type="ARBA" id="ARBA00022786"/>
    </source>
</evidence>
<dbReference type="GO" id="GO:0061630">
    <property type="term" value="F:ubiquitin protein ligase activity"/>
    <property type="evidence" value="ECO:0007669"/>
    <property type="project" value="UniProtKB-EC"/>
</dbReference>
<evidence type="ECO:0000256" key="7">
    <source>
        <dbReference type="ARBA" id="ARBA00022833"/>
    </source>
</evidence>
<evidence type="ECO:0000256" key="3">
    <source>
        <dbReference type="ARBA" id="ARBA00022679"/>
    </source>
</evidence>
<evidence type="ECO:0000259" key="9">
    <source>
        <dbReference type="Pfam" id="PF14369"/>
    </source>
</evidence>
<keyword evidence="8" id="KW-0472">Membrane</keyword>
<keyword evidence="3" id="KW-0808">Transferase</keyword>
<reference evidence="10" key="1">
    <citation type="submission" date="2021-03" db="EMBL/GenBank/DDBJ databases">
        <authorList>
            <person name="Li Z."/>
            <person name="Yang C."/>
        </authorList>
    </citation>
    <scope>NUCLEOTIDE SEQUENCE</scope>
    <source>
        <strain evidence="10">Dzin_1.0</strain>
        <tissue evidence="10">Leaf</tissue>
    </source>
</reference>
<dbReference type="OrthoDB" id="8062037at2759"/>
<keyword evidence="5" id="KW-0863">Zinc-finger</keyword>
<accession>A0A9D5CXQ8</accession>
<feature type="domain" description="E3 ubiquitin-protein ligase RNF126-like zinc-ribbon" evidence="9">
    <location>
        <begin position="6"/>
        <end position="36"/>
    </location>
</feature>
<dbReference type="EMBL" id="JAGGNH010000002">
    <property type="protein sequence ID" value="KAJ0980879.1"/>
    <property type="molecule type" value="Genomic_DNA"/>
</dbReference>
<keyword evidence="8" id="KW-0812">Transmembrane</keyword>
<evidence type="ECO:0000313" key="11">
    <source>
        <dbReference type="Proteomes" id="UP001085076"/>
    </source>
</evidence>
<organism evidence="10 11">
    <name type="scientific">Dioscorea zingiberensis</name>
    <dbReference type="NCBI Taxonomy" id="325984"/>
    <lineage>
        <taxon>Eukaryota</taxon>
        <taxon>Viridiplantae</taxon>
        <taxon>Streptophyta</taxon>
        <taxon>Embryophyta</taxon>
        <taxon>Tracheophyta</taxon>
        <taxon>Spermatophyta</taxon>
        <taxon>Magnoliopsida</taxon>
        <taxon>Liliopsida</taxon>
        <taxon>Dioscoreales</taxon>
        <taxon>Dioscoreaceae</taxon>
        <taxon>Dioscorea</taxon>
    </lineage>
</organism>
<keyword evidence="11" id="KW-1185">Reference proteome</keyword>
<proteinExistence type="predicted"/>
<dbReference type="EC" id="2.3.2.27" evidence="2"/>
<keyword evidence="7" id="KW-0862">Zinc</keyword>
<evidence type="ECO:0000256" key="8">
    <source>
        <dbReference type="SAM" id="Phobius"/>
    </source>
</evidence>
<reference evidence="10" key="2">
    <citation type="journal article" date="2022" name="Hortic Res">
        <title>The genome of Dioscorea zingiberensis sheds light on the biosynthesis, origin and evolution of the medicinally important diosgenin saponins.</title>
        <authorList>
            <person name="Li Y."/>
            <person name="Tan C."/>
            <person name="Li Z."/>
            <person name="Guo J."/>
            <person name="Li S."/>
            <person name="Chen X."/>
            <person name="Wang C."/>
            <person name="Dai X."/>
            <person name="Yang H."/>
            <person name="Song W."/>
            <person name="Hou L."/>
            <person name="Xu J."/>
            <person name="Tong Z."/>
            <person name="Xu A."/>
            <person name="Yuan X."/>
            <person name="Wang W."/>
            <person name="Yang Q."/>
            <person name="Chen L."/>
            <person name="Sun Z."/>
            <person name="Wang K."/>
            <person name="Pan B."/>
            <person name="Chen J."/>
            <person name="Bao Y."/>
            <person name="Liu F."/>
            <person name="Qi X."/>
            <person name="Gang D.R."/>
            <person name="Wen J."/>
            <person name="Li J."/>
        </authorList>
    </citation>
    <scope>NUCLEOTIDE SEQUENCE</scope>
    <source>
        <strain evidence="10">Dzin_1.0</strain>
    </source>
</reference>
<feature type="transmembrane region" description="Helical" evidence="8">
    <location>
        <begin position="234"/>
        <end position="262"/>
    </location>
</feature>
<feature type="transmembrane region" description="Helical" evidence="8">
    <location>
        <begin position="282"/>
        <end position="310"/>
    </location>
</feature>
<dbReference type="Proteomes" id="UP001085076">
    <property type="component" value="Miscellaneous, Linkage group lg02"/>
</dbReference>
<dbReference type="GO" id="GO:0008270">
    <property type="term" value="F:zinc ion binding"/>
    <property type="evidence" value="ECO:0007669"/>
    <property type="project" value="UniProtKB-KW"/>
</dbReference>
<dbReference type="Pfam" id="PF14369">
    <property type="entry name" value="Zn_ribbon_19"/>
    <property type="match status" value="1"/>
</dbReference>
<evidence type="ECO:0000313" key="10">
    <source>
        <dbReference type="EMBL" id="KAJ0980879.1"/>
    </source>
</evidence>
<name>A0A9D5CXQ8_9LILI</name>